<dbReference type="EMBL" id="MU251498">
    <property type="protein sequence ID" value="KAG9233490.1"/>
    <property type="molecule type" value="Genomic_DNA"/>
</dbReference>
<protein>
    <recommendedName>
        <fullName evidence="3">N-acetyltransferase domain-containing protein</fullName>
    </recommendedName>
</protein>
<dbReference type="Proteomes" id="UP000824998">
    <property type="component" value="Unassembled WGS sequence"/>
</dbReference>
<dbReference type="OrthoDB" id="410198at2759"/>
<sequence>MTFKLHEQTRDDEFAGIIDCENAGYSEPFNGFWEILRGPSAEELTERQTMWHSLDPSSRWLYVTDEATGQVVGAMEWNIYEENPYADGVPDFPADWWPEDSPLRKISDYVLKEFLKDRPHVMGKPHVRMYPKTSTTSQHNTI</sequence>
<reference evidence="1" key="1">
    <citation type="journal article" date="2021" name="IMA Fungus">
        <title>Genomic characterization of three marine fungi, including Emericellopsis atlantica sp. nov. with signatures of a generalist lifestyle and marine biomass degradation.</title>
        <authorList>
            <person name="Hagestad O.C."/>
            <person name="Hou L."/>
            <person name="Andersen J.H."/>
            <person name="Hansen E.H."/>
            <person name="Altermark B."/>
            <person name="Li C."/>
            <person name="Kuhnert E."/>
            <person name="Cox R.J."/>
            <person name="Crous P.W."/>
            <person name="Spatafora J.W."/>
            <person name="Lail K."/>
            <person name="Amirebrahimi M."/>
            <person name="Lipzen A."/>
            <person name="Pangilinan J."/>
            <person name="Andreopoulos W."/>
            <person name="Hayes R.D."/>
            <person name="Ng V."/>
            <person name="Grigoriev I.V."/>
            <person name="Jackson S.A."/>
            <person name="Sutton T.D.S."/>
            <person name="Dobson A.D.W."/>
            <person name="Rama T."/>
        </authorList>
    </citation>
    <scope>NUCLEOTIDE SEQUENCE</scope>
    <source>
        <strain evidence="1">TRa018bII</strain>
    </source>
</reference>
<organism evidence="1 2">
    <name type="scientific">Amylocarpus encephaloides</name>
    <dbReference type="NCBI Taxonomy" id="45428"/>
    <lineage>
        <taxon>Eukaryota</taxon>
        <taxon>Fungi</taxon>
        <taxon>Dikarya</taxon>
        <taxon>Ascomycota</taxon>
        <taxon>Pezizomycotina</taxon>
        <taxon>Leotiomycetes</taxon>
        <taxon>Helotiales</taxon>
        <taxon>Helotiales incertae sedis</taxon>
        <taxon>Amylocarpus</taxon>
    </lineage>
</organism>
<comment type="caution">
    <text evidence="1">The sequence shown here is derived from an EMBL/GenBank/DDBJ whole genome shotgun (WGS) entry which is preliminary data.</text>
</comment>
<evidence type="ECO:0008006" key="3">
    <source>
        <dbReference type="Google" id="ProtNLM"/>
    </source>
</evidence>
<name>A0A9P8C4S4_9HELO</name>
<keyword evidence="2" id="KW-1185">Reference proteome</keyword>
<evidence type="ECO:0000313" key="1">
    <source>
        <dbReference type="EMBL" id="KAG9233490.1"/>
    </source>
</evidence>
<gene>
    <name evidence="1" type="ORF">BJ875DRAFT_378512</name>
</gene>
<evidence type="ECO:0000313" key="2">
    <source>
        <dbReference type="Proteomes" id="UP000824998"/>
    </source>
</evidence>
<accession>A0A9P8C4S4</accession>
<dbReference type="AlphaFoldDB" id="A0A9P8C4S4"/>
<proteinExistence type="predicted"/>